<evidence type="ECO:0000313" key="1">
    <source>
        <dbReference type="EMBL" id="EHH01715.1"/>
    </source>
</evidence>
<reference evidence="1 2" key="1">
    <citation type="submission" date="2011-03" db="EMBL/GenBank/DDBJ databases">
        <authorList>
            <person name="Weinstock G."/>
            <person name="Sodergren E."/>
            <person name="Clifton S."/>
            <person name="Fulton L."/>
            <person name="Fulton B."/>
            <person name="Courtney L."/>
            <person name="Fronick C."/>
            <person name="Harrison M."/>
            <person name="Strong C."/>
            <person name="Farmer C."/>
            <person name="Delahaunty K."/>
            <person name="Markovic C."/>
            <person name="Hall O."/>
            <person name="Minx P."/>
            <person name="Tomlinson C."/>
            <person name="Mitreva M."/>
            <person name="Hou S."/>
            <person name="Chen J."/>
            <person name="Wollam A."/>
            <person name="Pepin K.H."/>
            <person name="Johnson M."/>
            <person name="Bhonagiri V."/>
            <person name="Zhang X."/>
            <person name="Suruliraj S."/>
            <person name="Warren W."/>
            <person name="Chinwalla A."/>
            <person name="Mardis E.R."/>
            <person name="Wilson R.K."/>
        </authorList>
    </citation>
    <scope>NUCLEOTIDE SEQUENCE [LARGE SCALE GENOMIC DNA]</scope>
    <source>
        <strain evidence="1 2">YIT 11840</strain>
    </source>
</reference>
<sequence>MCNLHKNGTKERNMRKKRVFQTAYIVSFTTKRSNKRLILIYSNLNKTEYHIQQF</sequence>
<organism evidence="1 2">
    <name type="scientific">Paraprevotella clara YIT 11840</name>
    <dbReference type="NCBI Taxonomy" id="762968"/>
    <lineage>
        <taxon>Bacteria</taxon>
        <taxon>Pseudomonadati</taxon>
        <taxon>Bacteroidota</taxon>
        <taxon>Bacteroidia</taxon>
        <taxon>Bacteroidales</taxon>
        <taxon>Prevotellaceae</taxon>
        <taxon>Paraprevotella</taxon>
    </lineage>
</organism>
<gene>
    <name evidence="1" type="ORF">HMPREF9441_00364</name>
</gene>
<dbReference type="HOGENOM" id="CLU_3046196_0_0_10"/>
<comment type="caution">
    <text evidence="1">The sequence shown here is derived from an EMBL/GenBank/DDBJ whole genome shotgun (WGS) entry which is preliminary data.</text>
</comment>
<dbReference type="AlphaFoldDB" id="G5SLZ2"/>
<accession>G5SLZ2</accession>
<dbReference type="Proteomes" id="UP000003598">
    <property type="component" value="Unassembled WGS sequence"/>
</dbReference>
<proteinExistence type="predicted"/>
<dbReference type="STRING" id="762968.HMPREF9441_00364"/>
<protein>
    <submittedName>
        <fullName evidence="1">Uncharacterized protein</fullName>
    </submittedName>
</protein>
<dbReference type="EMBL" id="AFFY01000004">
    <property type="protein sequence ID" value="EHH01715.1"/>
    <property type="molecule type" value="Genomic_DNA"/>
</dbReference>
<name>G5SLZ2_9BACT</name>
<evidence type="ECO:0000313" key="2">
    <source>
        <dbReference type="Proteomes" id="UP000003598"/>
    </source>
</evidence>
<keyword evidence="2" id="KW-1185">Reference proteome</keyword>